<organism evidence="5 6">
    <name type="scientific">Dokdonella fugitiva</name>
    <dbReference type="NCBI Taxonomy" id="328517"/>
    <lineage>
        <taxon>Bacteria</taxon>
        <taxon>Pseudomonadati</taxon>
        <taxon>Pseudomonadota</taxon>
        <taxon>Gammaproteobacteria</taxon>
        <taxon>Lysobacterales</taxon>
        <taxon>Rhodanobacteraceae</taxon>
        <taxon>Dokdonella</taxon>
    </lineage>
</organism>
<protein>
    <submittedName>
        <fullName evidence="5">Membrane fusion protein (Multidrug efflux system)</fullName>
    </submittedName>
</protein>
<keyword evidence="3" id="KW-1133">Transmembrane helix</keyword>
<dbReference type="PANTHER" id="PTHR30386:SF24">
    <property type="entry name" value="MULTIDRUG RESISTANCE EFFLUX PUMP"/>
    <property type="match status" value="1"/>
</dbReference>
<dbReference type="Pfam" id="PF25917">
    <property type="entry name" value="BSH_RND"/>
    <property type="match status" value="1"/>
</dbReference>
<keyword evidence="3" id="KW-0472">Membrane</keyword>
<dbReference type="InterPro" id="IPR050739">
    <property type="entry name" value="MFP"/>
</dbReference>
<keyword evidence="2" id="KW-0175">Coiled coil</keyword>
<proteinExistence type="inferred from homology"/>
<dbReference type="PRINTS" id="PR01490">
    <property type="entry name" value="RTXTOXIND"/>
</dbReference>
<gene>
    <name evidence="5" type="ORF">EV148_10785</name>
</gene>
<dbReference type="Gene3D" id="2.40.30.170">
    <property type="match status" value="1"/>
</dbReference>
<dbReference type="SUPFAM" id="SSF111369">
    <property type="entry name" value="HlyD-like secretion proteins"/>
    <property type="match status" value="2"/>
</dbReference>
<feature type="coiled-coil region" evidence="2">
    <location>
        <begin position="200"/>
        <end position="227"/>
    </location>
</feature>
<dbReference type="AlphaFoldDB" id="A0A4R2I4F5"/>
<name>A0A4R2I4F5_9GAMM</name>
<dbReference type="Gene3D" id="2.40.50.100">
    <property type="match status" value="1"/>
</dbReference>
<keyword evidence="3" id="KW-0812">Transmembrane</keyword>
<accession>A0A4R2I4F5</accession>
<comment type="caution">
    <text evidence="5">The sequence shown here is derived from an EMBL/GenBank/DDBJ whole genome shotgun (WGS) entry which is preliminary data.</text>
</comment>
<evidence type="ECO:0000256" key="3">
    <source>
        <dbReference type="SAM" id="Phobius"/>
    </source>
</evidence>
<sequence length="371" mass="39397">MSTATTSPSPRRARGPLLAAAIALAVALAGVLWLYAPRRSESTDNAYLQADSSVVAPKVRGLVAEVLVQHDQRVRKGDPLIRIDAEEFDARVAAARASVQNADATIAAARAALTTHDAELRLAASNVRAAQTSIRSSDAQRALAEADRRRYDDLVRSGAIARRDVDQYRAAEVTAQANAEHSRAALAASRDQAAVTDARGESLRANLAQAEANRATAQAALDLALQDQRNALVRAPIDGVVGDRQVEAGDYVQPGSRLMTIVPLEALYVVANFKETQTARMMVGQRARVAVDALPGETLAARIESFAPGSGSQFSLLPFEPGTGNFTKIVQRVPVRIRFDPGQPALARLRAGLSSTVTVTLDAPANTQASR</sequence>
<evidence type="ECO:0000256" key="2">
    <source>
        <dbReference type="SAM" id="Coils"/>
    </source>
</evidence>
<dbReference type="GO" id="GO:0055085">
    <property type="term" value="P:transmembrane transport"/>
    <property type="evidence" value="ECO:0007669"/>
    <property type="project" value="InterPro"/>
</dbReference>
<comment type="similarity">
    <text evidence="1">Belongs to the membrane fusion protein (MFP) (TC 8.A.1) family.</text>
</comment>
<dbReference type="Proteomes" id="UP000294862">
    <property type="component" value="Unassembled WGS sequence"/>
</dbReference>
<dbReference type="PANTHER" id="PTHR30386">
    <property type="entry name" value="MEMBRANE FUSION SUBUNIT OF EMRAB-TOLC MULTIDRUG EFFLUX PUMP"/>
    <property type="match status" value="1"/>
</dbReference>
<evidence type="ECO:0000313" key="6">
    <source>
        <dbReference type="Proteomes" id="UP000294862"/>
    </source>
</evidence>
<keyword evidence="6" id="KW-1185">Reference proteome</keyword>
<dbReference type="InterPro" id="IPR058625">
    <property type="entry name" value="MdtA-like_BSH"/>
</dbReference>
<evidence type="ECO:0000259" key="4">
    <source>
        <dbReference type="Pfam" id="PF25917"/>
    </source>
</evidence>
<evidence type="ECO:0000313" key="5">
    <source>
        <dbReference type="EMBL" id="TCO38797.1"/>
    </source>
</evidence>
<dbReference type="EMBL" id="SLWQ01000007">
    <property type="protein sequence ID" value="TCO38797.1"/>
    <property type="molecule type" value="Genomic_DNA"/>
</dbReference>
<feature type="domain" description="Multidrug resistance protein MdtA-like barrel-sandwich hybrid" evidence="4">
    <location>
        <begin position="55"/>
        <end position="262"/>
    </location>
</feature>
<feature type="transmembrane region" description="Helical" evidence="3">
    <location>
        <begin position="17"/>
        <end position="36"/>
    </location>
</feature>
<dbReference type="Gene3D" id="1.10.287.470">
    <property type="entry name" value="Helix hairpin bin"/>
    <property type="match status" value="2"/>
</dbReference>
<evidence type="ECO:0000256" key="1">
    <source>
        <dbReference type="ARBA" id="ARBA00009477"/>
    </source>
</evidence>
<dbReference type="RefSeq" id="WP_131998931.1">
    <property type="nucleotide sequence ID" value="NZ_SLWQ01000007.1"/>
</dbReference>
<dbReference type="OrthoDB" id="9811754at2"/>
<reference evidence="5 6" key="1">
    <citation type="journal article" date="2015" name="Stand. Genomic Sci.">
        <title>Genomic Encyclopedia of Bacterial and Archaeal Type Strains, Phase III: the genomes of soil and plant-associated and newly described type strains.</title>
        <authorList>
            <person name="Whitman W.B."/>
            <person name="Woyke T."/>
            <person name="Klenk H.P."/>
            <person name="Zhou Y."/>
            <person name="Lilburn T.G."/>
            <person name="Beck B.J."/>
            <person name="De Vos P."/>
            <person name="Vandamme P."/>
            <person name="Eisen J.A."/>
            <person name="Garrity G."/>
            <person name="Hugenholtz P."/>
            <person name="Kyrpides N.C."/>
        </authorList>
    </citation>
    <scope>NUCLEOTIDE SEQUENCE [LARGE SCALE GENOMIC DNA]</scope>
    <source>
        <strain evidence="5 6">A3</strain>
    </source>
</reference>